<name>E2A4H7_CAMFO</name>
<organism evidence="2">
    <name type="scientific">Camponotus floridanus</name>
    <name type="common">Florida carpenter ant</name>
    <dbReference type="NCBI Taxonomy" id="104421"/>
    <lineage>
        <taxon>Eukaryota</taxon>
        <taxon>Metazoa</taxon>
        <taxon>Ecdysozoa</taxon>
        <taxon>Arthropoda</taxon>
        <taxon>Hexapoda</taxon>
        <taxon>Insecta</taxon>
        <taxon>Pterygota</taxon>
        <taxon>Neoptera</taxon>
        <taxon>Endopterygota</taxon>
        <taxon>Hymenoptera</taxon>
        <taxon>Apocrita</taxon>
        <taxon>Aculeata</taxon>
        <taxon>Formicoidea</taxon>
        <taxon>Formicidae</taxon>
        <taxon>Formicinae</taxon>
        <taxon>Camponotus</taxon>
    </lineage>
</organism>
<protein>
    <submittedName>
        <fullName evidence="1">Uncharacterized protein</fullName>
    </submittedName>
</protein>
<evidence type="ECO:0000313" key="2">
    <source>
        <dbReference type="Proteomes" id="UP000000311"/>
    </source>
</evidence>
<dbReference type="InParanoid" id="E2A4H7"/>
<evidence type="ECO:0000313" key="1">
    <source>
        <dbReference type="EMBL" id="EFN71660.1"/>
    </source>
</evidence>
<dbReference type="EMBL" id="GL436664">
    <property type="protein sequence ID" value="EFN71660.1"/>
    <property type="molecule type" value="Genomic_DNA"/>
</dbReference>
<dbReference type="Proteomes" id="UP000000311">
    <property type="component" value="Unassembled WGS sequence"/>
</dbReference>
<dbReference type="AlphaFoldDB" id="E2A4H7"/>
<proteinExistence type="predicted"/>
<keyword evidence="2" id="KW-1185">Reference proteome</keyword>
<sequence length="207" mass="23041">MLAVCQQHASRFKQKIVADWHQLQIEQDHRLTIPPTQERPPPALSLASCEPSASPKTFLASGRSPHALNHPVGRREQPYRISGASAPIYTIDIESVERHATSPMVFDSWFSRGFSGECRGRGLKSSLGRTEGPREDTPLLPEDFSLWRRFLKSVKSFNPKKMCSSKRASVTSLVQVAVKSVSKKEKLCRQEVVDSSSCHLSLGQLSS</sequence>
<accession>E2A4H7</accession>
<gene>
    <name evidence="1" type="ORF">EAG_10091</name>
</gene>
<reference evidence="1 2" key="1">
    <citation type="journal article" date="2010" name="Science">
        <title>Genomic comparison of the ants Camponotus floridanus and Harpegnathos saltator.</title>
        <authorList>
            <person name="Bonasio R."/>
            <person name="Zhang G."/>
            <person name="Ye C."/>
            <person name="Mutti N.S."/>
            <person name="Fang X."/>
            <person name="Qin N."/>
            <person name="Donahue G."/>
            <person name="Yang P."/>
            <person name="Li Q."/>
            <person name="Li C."/>
            <person name="Zhang P."/>
            <person name="Huang Z."/>
            <person name="Berger S.L."/>
            <person name="Reinberg D."/>
            <person name="Wang J."/>
            <person name="Liebig J."/>
        </authorList>
    </citation>
    <scope>NUCLEOTIDE SEQUENCE [LARGE SCALE GENOMIC DNA]</scope>
    <source>
        <strain evidence="2">C129</strain>
    </source>
</reference>